<reference evidence="7 8" key="2">
    <citation type="journal article" date="2014" name="J. Gen. Appl. Microbiol.">
        <title>The early diverging ascomycetous budding yeast Saitoella complicata has three histone deacetylases belonging to the Clr6, Hos2, and Rpd3 lineages.</title>
        <authorList>
            <person name="Nishida H."/>
            <person name="Matsumoto T."/>
            <person name="Kondo S."/>
            <person name="Hamamoto M."/>
            <person name="Yoshikawa H."/>
        </authorList>
    </citation>
    <scope>NUCLEOTIDE SEQUENCE [LARGE SCALE GENOMIC DNA]</scope>
    <source>
        <strain evidence="7 8">NRRL Y-17804</strain>
    </source>
</reference>
<comment type="subcellular location">
    <subcellularLocation>
        <location evidence="1">Membrane</location>
        <topology evidence="1">Multi-pass membrane protein</topology>
    </subcellularLocation>
</comment>
<dbReference type="PANTHER" id="PTHR23294">
    <property type="entry name" value="ET TRANSLATION PRODUCT-RELATED"/>
    <property type="match status" value="1"/>
</dbReference>
<dbReference type="Pfam" id="PF05978">
    <property type="entry name" value="UNC-93"/>
    <property type="match status" value="1"/>
</dbReference>
<evidence type="ECO:0000256" key="5">
    <source>
        <dbReference type="SAM" id="MobiDB-lite"/>
    </source>
</evidence>
<keyword evidence="3 6" id="KW-1133">Transmembrane helix</keyword>
<dbReference type="EMBL" id="BACD03000020">
    <property type="protein sequence ID" value="GAO49101.1"/>
    <property type="molecule type" value="Genomic_DNA"/>
</dbReference>
<accession>A0A0E9NHE7</accession>
<dbReference type="AlphaFoldDB" id="A0A0E9NHE7"/>
<evidence type="ECO:0000256" key="2">
    <source>
        <dbReference type="ARBA" id="ARBA00022692"/>
    </source>
</evidence>
<sequence length="498" mass="53802">MSDIEKHSAHASLAAPEPHTGSGLSRFAYRTPLVQIILVGFVCFLCPGMFNALSGTGGGGQLDATAADNGNVALYTTFAVVGFCAGAICNYLGIRYTLMISGFGYALYAGSLLCYNHTQSDAFVIAAGAILGVCAACLWTAQGAIMMSYPIESHKGRYISIFWAIFNTGAVIGAIIPVAENWNNDTGTVGDGTYIAFMILMIVGAGLAATLAKPETVIRPDGSHVAIPRQTTPMQEIKGLLMCLKTDTYIVALFPLFFASNWFYTYQFNDYNGYFFNIRTRSLNSLMYWLMQIVGAGFFGYFLDMHQFSRRTRAISGWILVFVLVNVIWGGGLAMLFQTHRGEPTKFHPDGGPHGKGMDVSDGGYAGRLWLYMFYGFLDAIWQTYAYWLMGALSNDPRKLAYFAGFYKGIQSAGAAIIWRIDALKKPFDAIFGSSWGLCGVALVCALPVILMKVGNHSVDGVGEKGVGGLGPQGVLGGVIDEQKVGEPRVTAERVSST</sequence>
<feature type="transmembrane region" description="Helical" evidence="6">
    <location>
        <begin position="248"/>
        <end position="266"/>
    </location>
</feature>
<dbReference type="RefSeq" id="XP_019025138.1">
    <property type="nucleotide sequence ID" value="XM_019167461.1"/>
</dbReference>
<feature type="transmembrane region" description="Helical" evidence="6">
    <location>
        <begin position="369"/>
        <end position="388"/>
    </location>
</feature>
<feature type="region of interest" description="Disordered" evidence="5">
    <location>
        <begin position="1"/>
        <end position="21"/>
    </location>
</feature>
<feature type="transmembrane region" description="Helical" evidence="6">
    <location>
        <begin position="73"/>
        <end position="93"/>
    </location>
</feature>
<feature type="transmembrane region" description="Helical" evidence="6">
    <location>
        <begin position="100"/>
        <end position="118"/>
    </location>
</feature>
<keyword evidence="4 6" id="KW-0472">Membrane</keyword>
<dbReference type="InterPro" id="IPR010291">
    <property type="entry name" value="Ion_channel_UNC-93"/>
</dbReference>
<keyword evidence="8" id="KW-1185">Reference proteome</keyword>
<protein>
    <recommendedName>
        <fullName evidence="9">Major facilitator superfamily (MFS) profile domain-containing protein</fullName>
    </recommendedName>
</protein>
<feature type="transmembrane region" description="Helical" evidence="6">
    <location>
        <begin position="124"/>
        <end position="146"/>
    </location>
</feature>
<dbReference type="SUPFAM" id="SSF103473">
    <property type="entry name" value="MFS general substrate transporter"/>
    <property type="match status" value="1"/>
</dbReference>
<dbReference type="GO" id="GO:0016020">
    <property type="term" value="C:membrane"/>
    <property type="evidence" value="ECO:0007669"/>
    <property type="project" value="UniProtKB-SubCell"/>
</dbReference>
<feature type="transmembrane region" description="Helical" evidence="6">
    <location>
        <begin position="286"/>
        <end position="303"/>
    </location>
</feature>
<evidence type="ECO:0000256" key="6">
    <source>
        <dbReference type="SAM" id="Phobius"/>
    </source>
</evidence>
<feature type="transmembrane region" description="Helical" evidence="6">
    <location>
        <begin position="158"/>
        <end position="179"/>
    </location>
</feature>
<dbReference type="CDD" id="cd06178">
    <property type="entry name" value="MFS_unc93-like"/>
    <property type="match status" value="1"/>
</dbReference>
<evidence type="ECO:0008006" key="9">
    <source>
        <dbReference type="Google" id="ProtNLM"/>
    </source>
</evidence>
<dbReference type="Proteomes" id="UP000033140">
    <property type="component" value="Unassembled WGS sequence"/>
</dbReference>
<dbReference type="OMA" id="AYWFMGA"/>
<feature type="transmembrane region" description="Helical" evidence="6">
    <location>
        <begin position="33"/>
        <end position="53"/>
    </location>
</feature>
<evidence type="ECO:0000313" key="8">
    <source>
        <dbReference type="Proteomes" id="UP000033140"/>
    </source>
</evidence>
<gene>
    <name evidence="7" type="ORF">G7K_3259-t1</name>
</gene>
<dbReference type="InterPro" id="IPR051617">
    <property type="entry name" value="UNC-93-like_regulator"/>
</dbReference>
<evidence type="ECO:0000313" key="7">
    <source>
        <dbReference type="EMBL" id="GAO49101.1"/>
    </source>
</evidence>
<feature type="transmembrane region" description="Helical" evidence="6">
    <location>
        <begin position="315"/>
        <end position="337"/>
    </location>
</feature>
<feature type="transmembrane region" description="Helical" evidence="6">
    <location>
        <begin position="194"/>
        <end position="212"/>
    </location>
</feature>
<dbReference type="OrthoDB" id="196103at2759"/>
<reference evidence="7 8" key="1">
    <citation type="journal article" date="2011" name="J. Gen. Appl. Microbiol.">
        <title>Draft genome sequencing of the enigmatic yeast Saitoella complicata.</title>
        <authorList>
            <person name="Nishida H."/>
            <person name="Hamamoto M."/>
            <person name="Sugiyama J."/>
        </authorList>
    </citation>
    <scope>NUCLEOTIDE SEQUENCE [LARGE SCALE GENOMIC DNA]</scope>
    <source>
        <strain evidence="7 8">NRRL Y-17804</strain>
    </source>
</reference>
<organism evidence="7 8">
    <name type="scientific">Saitoella complicata (strain BCRC 22490 / CBS 7301 / JCM 7358 / NBRC 10748 / NRRL Y-17804)</name>
    <dbReference type="NCBI Taxonomy" id="698492"/>
    <lineage>
        <taxon>Eukaryota</taxon>
        <taxon>Fungi</taxon>
        <taxon>Dikarya</taxon>
        <taxon>Ascomycota</taxon>
        <taxon>Taphrinomycotina</taxon>
        <taxon>Taphrinomycotina incertae sedis</taxon>
        <taxon>Saitoella</taxon>
    </lineage>
</organism>
<dbReference type="PANTHER" id="PTHR23294:SF59">
    <property type="entry name" value="UNC93-LIKE PROTEIN C922.05C"/>
    <property type="match status" value="1"/>
</dbReference>
<name>A0A0E9NHE7_SAICN</name>
<evidence type="ECO:0000256" key="3">
    <source>
        <dbReference type="ARBA" id="ARBA00022989"/>
    </source>
</evidence>
<dbReference type="STRING" id="698492.A0A0E9NHE7"/>
<comment type="caution">
    <text evidence="7">The sequence shown here is derived from an EMBL/GenBank/DDBJ whole genome shotgun (WGS) entry which is preliminary data.</text>
</comment>
<feature type="transmembrane region" description="Helical" evidence="6">
    <location>
        <begin position="431"/>
        <end position="451"/>
    </location>
</feature>
<dbReference type="InterPro" id="IPR036259">
    <property type="entry name" value="MFS_trans_sf"/>
</dbReference>
<dbReference type="Gene3D" id="1.20.1250.20">
    <property type="entry name" value="MFS general substrate transporter like domains"/>
    <property type="match status" value="1"/>
</dbReference>
<reference evidence="7 8" key="3">
    <citation type="journal article" date="2015" name="Genome Announc.">
        <title>Draft Genome Sequence of the Archiascomycetous Yeast Saitoella complicata.</title>
        <authorList>
            <person name="Yamauchi K."/>
            <person name="Kondo S."/>
            <person name="Hamamoto M."/>
            <person name="Takahashi Y."/>
            <person name="Ogura Y."/>
            <person name="Hayashi T."/>
            <person name="Nishida H."/>
        </authorList>
    </citation>
    <scope>NUCLEOTIDE SEQUENCE [LARGE SCALE GENOMIC DNA]</scope>
    <source>
        <strain evidence="7 8">NRRL Y-17804</strain>
    </source>
</reference>
<evidence type="ECO:0000256" key="4">
    <source>
        <dbReference type="ARBA" id="ARBA00023136"/>
    </source>
</evidence>
<evidence type="ECO:0000256" key="1">
    <source>
        <dbReference type="ARBA" id="ARBA00004141"/>
    </source>
</evidence>
<proteinExistence type="predicted"/>
<keyword evidence="2 6" id="KW-0812">Transmembrane</keyword>